<dbReference type="Proteomes" id="UP000241639">
    <property type="component" value="Unassembled WGS sequence"/>
</dbReference>
<comment type="caution">
    <text evidence="1">The sequence shown here is derived from an EMBL/GenBank/DDBJ whole genome shotgun (WGS) entry which is preliminary data.</text>
</comment>
<dbReference type="AlphaFoldDB" id="A0A2T4ZBV8"/>
<gene>
    <name evidence="1" type="ORF">C8J48_2000</name>
</gene>
<evidence type="ECO:0000313" key="2">
    <source>
        <dbReference type="Proteomes" id="UP000241639"/>
    </source>
</evidence>
<sequence length="48" mass="5249">MPELLNEARKRASDGGPLDTVFKNIINGIWGDSETISGLFLTKPEGFL</sequence>
<keyword evidence="2" id="KW-1185">Reference proteome</keyword>
<protein>
    <submittedName>
        <fullName evidence="1">Uncharacterized protein</fullName>
    </submittedName>
</protein>
<organism evidence="1 2">
    <name type="scientific">Desmospora activa DSM 45169</name>
    <dbReference type="NCBI Taxonomy" id="1121389"/>
    <lineage>
        <taxon>Bacteria</taxon>
        <taxon>Bacillati</taxon>
        <taxon>Bacillota</taxon>
        <taxon>Bacilli</taxon>
        <taxon>Bacillales</taxon>
        <taxon>Thermoactinomycetaceae</taxon>
        <taxon>Desmospora</taxon>
    </lineage>
</organism>
<dbReference type="EMBL" id="PZZP01000001">
    <property type="protein sequence ID" value="PTM59383.1"/>
    <property type="molecule type" value="Genomic_DNA"/>
</dbReference>
<accession>A0A2T4ZBV8</accession>
<reference evidence="1 2" key="1">
    <citation type="submission" date="2018-04" db="EMBL/GenBank/DDBJ databases">
        <title>Genomic Encyclopedia of Archaeal and Bacterial Type Strains, Phase II (KMG-II): from individual species to whole genera.</title>
        <authorList>
            <person name="Goeker M."/>
        </authorList>
    </citation>
    <scope>NUCLEOTIDE SEQUENCE [LARGE SCALE GENOMIC DNA]</scope>
    <source>
        <strain evidence="1 2">DSM 45169</strain>
    </source>
</reference>
<evidence type="ECO:0000313" key="1">
    <source>
        <dbReference type="EMBL" id="PTM59383.1"/>
    </source>
</evidence>
<proteinExistence type="predicted"/>
<name>A0A2T4ZBV8_9BACL</name>